<reference evidence="1" key="1">
    <citation type="submission" date="2019-05" db="EMBL/GenBank/DDBJ databases">
        <title>Mating type genes of Epichloe species.</title>
        <authorList>
            <person name="Young C.A."/>
            <person name="Schardl C.L."/>
            <person name="Krom N."/>
        </authorList>
    </citation>
    <scope>NUCLEOTIDE SEQUENCE</scope>
    <source>
        <strain evidence="1">NFe76</strain>
    </source>
</reference>
<proteinExistence type="predicted"/>
<dbReference type="AlphaFoldDB" id="A0A513WY28"/>
<accession>A0A513WY28</accession>
<dbReference type="Pfam" id="PF17043">
    <property type="entry name" value="MAT1-1-2"/>
    <property type="match status" value="1"/>
</dbReference>
<gene>
    <name evidence="1" type="primary">mtAB</name>
</gene>
<organism evidence="1">
    <name type="scientific">Epichloe typhina subsp. poae</name>
    <dbReference type="NCBI Taxonomy" id="1181997"/>
    <lineage>
        <taxon>Eukaryota</taxon>
        <taxon>Fungi</taxon>
        <taxon>Dikarya</taxon>
        <taxon>Ascomycota</taxon>
        <taxon>Pezizomycotina</taxon>
        <taxon>Sordariomycetes</taxon>
        <taxon>Hypocreomycetidae</taxon>
        <taxon>Hypocreales</taxon>
        <taxon>Clavicipitaceae</taxon>
        <taxon>Epichloe</taxon>
    </lineage>
</organism>
<name>A0A513WY28_EPITY</name>
<protein>
    <submittedName>
        <fullName evidence="1">Mating type A-1-2 protein</fullName>
    </submittedName>
</protein>
<sequence>MENIHHFSPLWQRLELVFKPEQAIEELRIKSLQAFLHNHRSEAAKPLNLNQVVLECTCIIQQLLENNNDENEILQRLHNSGQGDSLATVKKALVLWYAGSCPIFSRDPHQGLPPDSELEDDSGAPILTWSRRFFHEQHAIGNLGLMAMLMTSETWLSPKHEKLKAASLISTASATILFASYLICTEVMHRPWAHDVSSAQSSEAMALFIRSSWQVARENSEIFDSPPGREFGATLKEIKLSDDGKRFLTKIGHESWHEAPYWHPCRRVPGSSWNKYLRNFACPLFPTHLATNDIHIRLPTTMFSLVQPWEAYYAELRLRFDQVRHFQGKLLMIPRYLLT</sequence>
<dbReference type="InterPro" id="IPR031472">
    <property type="entry name" value="MAT1-1-2/MatA-2/Smr1"/>
</dbReference>
<evidence type="ECO:0000313" key="1">
    <source>
        <dbReference type="EMBL" id="QDH06577.1"/>
    </source>
</evidence>
<dbReference type="EMBL" id="MK992970">
    <property type="protein sequence ID" value="QDH06577.1"/>
    <property type="molecule type" value="Genomic_DNA"/>
</dbReference>